<evidence type="ECO:0000313" key="1">
    <source>
        <dbReference type="EMBL" id="BBI31877.1"/>
    </source>
</evidence>
<evidence type="ECO:0000313" key="2">
    <source>
        <dbReference type="Proteomes" id="UP000289856"/>
    </source>
</evidence>
<dbReference type="Proteomes" id="UP000289856">
    <property type="component" value="Chromosome"/>
</dbReference>
<reference evidence="1 2" key="1">
    <citation type="submission" date="2019-01" db="EMBL/GenBank/DDBJ databases">
        <title>Complete genome sequence of Cohnella hallensis HS21 isolated from Korean fir (Abies koreana) rhizospheric soil.</title>
        <authorList>
            <person name="Jiang L."/>
            <person name="Kang S.W."/>
            <person name="Kim S."/>
            <person name="Jung J."/>
            <person name="Kim C.Y."/>
            <person name="Kim D.H."/>
            <person name="Kim S.W."/>
            <person name="Lee J."/>
        </authorList>
    </citation>
    <scope>NUCLEOTIDE SEQUENCE [LARGE SCALE GENOMIC DNA]</scope>
    <source>
        <strain evidence="1 2">HS21</strain>
    </source>
</reference>
<dbReference type="RefSeq" id="WP_130605995.1">
    <property type="nucleotide sequence ID" value="NZ_AP019400.1"/>
</dbReference>
<dbReference type="KEGG" id="cohn:KCTCHS21_12760"/>
<organism evidence="1 2">
    <name type="scientific">Cohnella abietis</name>
    <dbReference type="NCBI Taxonomy" id="2507935"/>
    <lineage>
        <taxon>Bacteria</taxon>
        <taxon>Bacillati</taxon>
        <taxon>Bacillota</taxon>
        <taxon>Bacilli</taxon>
        <taxon>Bacillales</taxon>
        <taxon>Paenibacillaceae</taxon>
        <taxon>Cohnella</taxon>
    </lineage>
</organism>
<gene>
    <name evidence="1" type="ORF">KCTCHS21_12760</name>
</gene>
<accession>A0A3T1D192</accession>
<keyword evidence="2" id="KW-1185">Reference proteome</keyword>
<name>A0A3T1D192_9BACL</name>
<dbReference type="AlphaFoldDB" id="A0A3T1D192"/>
<proteinExistence type="predicted"/>
<sequence>MMKFTYELHSIGWANTHLQVEDSEIYIEPSYLSEPLIDLVQSVESLVPECVEPDEMKNIVQFDWDSEPAIHNWIIEKRANGMIQISIVLYRDGIKTLPGEIVFDRECLLDDFIINIVESMELLLKKHGFIGYRKQWNRMDFPISSYLQLKNYLMNRNRYPIVIKNQDEWNESIESNLSEELQIIDMSVV</sequence>
<protein>
    <submittedName>
        <fullName evidence="1">Uncharacterized protein</fullName>
    </submittedName>
</protein>
<dbReference type="EMBL" id="AP019400">
    <property type="protein sequence ID" value="BBI31877.1"/>
    <property type="molecule type" value="Genomic_DNA"/>
</dbReference>
<dbReference type="OrthoDB" id="5456548at2"/>